<accession>A0ACC0TSX4</accession>
<sequence>MMTNRFAPLFGCHSTLMIHALAPFKVVQGWNADASMASTSGDRDTGGWGAGYSIKSTPAFTITPSCAPIHSILAGAGIVPSFALPSGYAYFF</sequence>
<gene>
    <name evidence="1" type="ORF">F5148DRAFT_1255623</name>
</gene>
<reference evidence="1" key="1">
    <citation type="submission" date="2021-03" db="EMBL/GenBank/DDBJ databases">
        <title>Evolutionary priming and transition to the ectomycorrhizal habit in an iconic lineage of mushroom-forming fungi: is preadaptation a requirement?</title>
        <authorList>
            <consortium name="DOE Joint Genome Institute"/>
            <person name="Looney B.P."/>
            <person name="Miyauchi S."/>
            <person name="Morin E."/>
            <person name="Drula E."/>
            <person name="Courty P.E."/>
            <person name="Chicoki N."/>
            <person name="Fauchery L."/>
            <person name="Kohler A."/>
            <person name="Kuo A."/>
            <person name="LaButti K."/>
            <person name="Pangilinan J."/>
            <person name="Lipzen A."/>
            <person name="Riley R."/>
            <person name="Andreopoulos W."/>
            <person name="He G."/>
            <person name="Johnson J."/>
            <person name="Barry K.W."/>
            <person name="Grigoriev I.V."/>
            <person name="Nagy L."/>
            <person name="Hibbett D."/>
            <person name="Henrissat B."/>
            <person name="Matheny P.B."/>
            <person name="Labbe J."/>
            <person name="Martin A.F."/>
        </authorList>
    </citation>
    <scope>NUCLEOTIDE SEQUENCE</scope>
    <source>
        <strain evidence="1">BPL698</strain>
    </source>
</reference>
<evidence type="ECO:0000313" key="2">
    <source>
        <dbReference type="Proteomes" id="UP001207468"/>
    </source>
</evidence>
<keyword evidence="2" id="KW-1185">Reference proteome</keyword>
<name>A0ACC0TSX4_9AGAM</name>
<proteinExistence type="predicted"/>
<dbReference type="Proteomes" id="UP001207468">
    <property type="component" value="Unassembled WGS sequence"/>
</dbReference>
<feature type="non-terminal residue" evidence="1">
    <location>
        <position position="92"/>
    </location>
</feature>
<comment type="caution">
    <text evidence="1">The sequence shown here is derived from an EMBL/GenBank/DDBJ whole genome shotgun (WGS) entry which is preliminary data.</text>
</comment>
<dbReference type="EMBL" id="JAGFNK010000680">
    <property type="protein sequence ID" value="KAI9444385.1"/>
    <property type="molecule type" value="Genomic_DNA"/>
</dbReference>
<organism evidence="1 2">
    <name type="scientific">Russula earlei</name>
    <dbReference type="NCBI Taxonomy" id="71964"/>
    <lineage>
        <taxon>Eukaryota</taxon>
        <taxon>Fungi</taxon>
        <taxon>Dikarya</taxon>
        <taxon>Basidiomycota</taxon>
        <taxon>Agaricomycotina</taxon>
        <taxon>Agaricomycetes</taxon>
        <taxon>Russulales</taxon>
        <taxon>Russulaceae</taxon>
        <taxon>Russula</taxon>
    </lineage>
</organism>
<protein>
    <submittedName>
        <fullName evidence="1">Uncharacterized protein</fullName>
    </submittedName>
</protein>
<evidence type="ECO:0000313" key="1">
    <source>
        <dbReference type="EMBL" id="KAI9444385.1"/>
    </source>
</evidence>